<feature type="transmembrane region" description="Helical" evidence="2">
    <location>
        <begin position="36"/>
        <end position="56"/>
    </location>
</feature>
<evidence type="ECO:0000256" key="2">
    <source>
        <dbReference type="SAM" id="Phobius"/>
    </source>
</evidence>
<name>A0ABP9NGM7_9PSEU</name>
<protein>
    <submittedName>
        <fullName evidence="3">Uncharacterized protein</fullName>
    </submittedName>
</protein>
<evidence type="ECO:0000256" key="1">
    <source>
        <dbReference type="SAM" id="MobiDB-lite"/>
    </source>
</evidence>
<proteinExistence type="predicted"/>
<evidence type="ECO:0000313" key="4">
    <source>
        <dbReference type="Proteomes" id="UP001500804"/>
    </source>
</evidence>
<dbReference type="EMBL" id="BAABJO010000004">
    <property type="protein sequence ID" value="GAA5114720.1"/>
    <property type="molecule type" value="Genomic_DNA"/>
</dbReference>
<feature type="region of interest" description="Disordered" evidence="1">
    <location>
        <begin position="59"/>
        <end position="78"/>
    </location>
</feature>
<sequence>MFLPVTLCVPILLTARVAIAAVPGSLFLVTGKGSLWAAVIGGVLDLLVAAVIALQAPRTVSSGSARTRGTASVRWRRS</sequence>
<organism evidence="3 4">
    <name type="scientific">Pseudonocardia adelaidensis</name>
    <dbReference type="NCBI Taxonomy" id="648754"/>
    <lineage>
        <taxon>Bacteria</taxon>
        <taxon>Bacillati</taxon>
        <taxon>Actinomycetota</taxon>
        <taxon>Actinomycetes</taxon>
        <taxon>Pseudonocardiales</taxon>
        <taxon>Pseudonocardiaceae</taxon>
        <taxon>Pseudonocardia</taxon>
    </lineage>
</organism>
<dbReference type="Proteomes" id="UP001500804">
    <property type="component" value="Unassembled WGS sequence"/>
</dbReference>
<comment type="caution">
    <text evidence="3">The sequence shown here is derived from an EMBL/GenBank/DDBJ whole genome shotgun (WGS) entry which is preliminary data.</text>
</comment>
<keyword evidence="2" id="KW-0812">Transmembrane</keyword>
<keyword evidence="2" id="KW-1133">Transmembrane helix</keyword>
<feature type="compositionally biased region" description="Polar residues" evidence="1">
    <location>
        <begin position="59"/>
        <end position="70"/>
    </location>
</feature>
<accession>A0ABP9NGM7</accession>
<keyword evidence="4" id="KW-1185">Reference proteome</keyword>
<gene>
    <name evidence="3" type="ORF">GCM10023320_12410</name>
</gene>
<reference evidence="4" key="1">
    <citation type="journal article" date="2019" name="Int. J. Syst. Evol. Microbiol.">
        <title>The Global Catalogue of Microorganisms (GCM) 10K type strain sequencing project: providing services to taxonomists for standard genome sequencing and annotation.</title>
        <authorList>
            <consortium name="The Broad Institute Genomics Platform"/>
            <consortium name="The Broad Institute Genome Sequencing Center for Infectious Disease"/>
            <person name="Wu L."/>
            <person name="Ma J."/>
        </authorList>
    </citation>
    <scope>NUCLEOTIDE SEQUENCE [LARGE SCALE GENOMIC DNA]</scope>
    <source>
        <strain evidence="4">JCM 18302</strain>
    </source>
</reference>
<keyword evidence="2" id="KW-0472">Membrane</keyword>
<evidence type="ECO:0000313" key="3">
    <source>
        <dbReference type="EMBL" id="GAA5114720.1"/>
    </source>
</evidence>